<evidence type="ECO:0008006" key="4">
    <source>
        <dbReference type="Google" id="ProtNLM"/>
    </source>
</evidence>
<evidence type="ECO:0000313" key="3">
    <source>
        <dbReference type="Proteomes" id="UP000716291"/>
    </source>
</evidence>
<evidence type="ECO:0000313" key="2">
    <source>
        <dbReference type="EMBL" id="KAG1305084.1"/>
    </source>
</evidence>
<protein>
    <recommendedName>
        <fullName evidence="4">Transposase</fullName>
    </recommendedName>
</protein>
<name>A0A9P7BQ32_RHIOR</name>
<gene>
    <name evidence="2" type="ORF">G6F64_008669</name>
</gene>
<feature type="region of interest" description="Disordered" evidence="1">
    <location>
        <begin position="98"/>
        <end position="134"/>
    </location>
</feature>
<evidence type="ECO:0000256" key="1">
    <source>
        <dbReference type="SAM" id="MobiDB-lite"/>
    </source>
</evidence>
<dbReference type="EMBL" id="JAANQT010001456">
    <property type="protein sequence ID" value="KAG1305084.1"/>
    <property type="molecule type" value="Genomic_DNA"/>
</dbReference>
<sequence length="134" mass="15573">MRRMLAKEGFQMYLLNEFRTSSLCPSCQNGELETFKKVQNPRPYQREKRPIVDRHGLLSTIEDTAKFPLRRLWNRDMAATLNFGYILFSLRANGERPERFCRSKKPLSTGPKRKNIPSSSASTSRPTKRPNNPL</sequence>
<accession>A0A9P7BQ32</accession>
<comment type="caution">
    <text evidence="2">The sequence shown here is derived from an EMBL/GenBank/DDBJ whole genome shotgun (WGS) entry which is preliminary data.</text>
</comment>
<reference evidence="2" key="1">
    <citation type="journal article" date="2020" name="Microb. Genom.">
        <title>Genetic diversity of clinical and environmental Mucorales isolates obtained from an investigation of mucormycosis cases among solid organ transplant recipients.</title>
        <authorList>
            <person name="Nguyen M.H."/>
            <person name="Kaul D."/>
            <person name="Muto C."/>
            <person name="Cheng S.J."/>
            <person name="Richter R.A."/>
            <person name="Bruno V.M."/>
            <person name="Liu G."/>
            <person name="Beyhan S."/>
            <person name="Sundermann A.J."/>
            <person name="Mounaud S."/>
            <person name="Pasculle A.W."/>
            <person name="Nierman W.C."/>
            <person name="Driscoll E."/>
            <person name="Cumbie R."/>
            <person name="Clancy C.J."/>
            <person name="Dupont C.L."/>
        </authorList>
    </citation>
    <scope>NUCLEOTIDE SEQUENCE</scope>
    <source>
        <strain evidence="2">GL11</strain>
    </source>
</reference>
<proteinExistence type="predicted"/>
<dbReference type="AlphaFoldDB" id="A0A9P7BQ32"/>
<feature type="compositionally biased region" description="Polar residues" evidence="1">
    <location>
        <begin position="116"/>
        <end position="125"/>
    </location>
</feature>
<organism evidence="2 3">
    <name type="scientific">Rhizopus oryzae</name>
    <name type="common">Mucormycosis agent</name>
    <name type="synonym">Rhizopus arrhizus var. delemar</name>
    <dbReference type="NCBI Taxonomy" id="64495"/>
    <lineage>
        <taxon>Eukaryota</taxon>
        <taxon>Fungi</taxon>
        <taxon>Fungi incertae sedis</taxon>
        <taxon>Mucoromycota</taxon>
        <taxon>Mucoromycotina</taxon>
        <taxon>Mucoromycetes</taxon>
        <taxon>Mucorales</taxon>
        <taxon>Mucorineae</taxon>
        <taxon>Rhizopodaceae</taxon>
        <taxon>Rhizopus</taxon>
    </lineage>
</organism>
<keyword evidence="3" id="KW-1185">Reference proteome</keyword>
<dbReference type="Proteomes" id="UP000716291">
    <property type="component" value="Unassembled WGS sequence"/>
</dbReference>